<evidence type="ECO:0000256" key="3">
    <source>
        <dbReference type="ARBA" id="ARBA00022989"/>
    </source>
</evidence>
<dbReference type="KEGG" id="cbv:U729_2748"/>
<gene>
    <name evidence="6" type="ORF">U729_2748</name>
</gene>
<dbReference type="PANTHER" id="PTHR12745:SF6">
    <property type="entry name" value="PROTEIN ST7 HOMOLOG"/>
    <property type="match status" value="1"/>
</dbReference>
<evidence type="ECO:0000256" key="4">
    <source>
        <dbReference type="ARBA" id="ARBA00023136"/>
    </source>
</evidence>
<evidence type="ECO:0000256" key="1">
    <source>
        <dbReference type="ARBA" id="ARBA00004141"/>
    </source>
</evidence>
<keyword evidence="2" id="KW-0812">Transmembrane</keyword>
<protein>
    <submittedName>
        <fullName evidence="6">ST7 family protein</fullName>
    </submittedName>
</protein>
<accession>A0A0A7FS84</accession>
<dbReference type="Pfam" id="PF19935">
    <property type="entry name" value="DUF6398"/>
    <property type="match status" value="1"/>
</dbReference>
<dbReference type="Pfam" id="PF04184">
    <property type="entry name" value="ST7"/>
    <property type="match status" value="1"/>
</dbReference>
<evidence type="ECO:0000259" key="5">
    <source>
        <dbReference type="Pfam" id="PF19935"/>
    </source>
</evidence>
<feature type="domain" description="DUF6398" evidence="5">
    <location>
        <begin position="11"/>
        <end position="98"/>
    </location>
</feature>
<comment type="subcellular location">
    <subcellularLocation>
        <location evidence="1">Membrane</location>
        <topology evidence="1">Multi-pass membrane protein</topology>
    </subcellularLocation>
</comment>
<dbReference type="PANTHER" id="PTHR12745">
    <property type="entry name" value="SUPPRESSION OF TUMORIGENICITY 7"/>
    <property type="match status" value="1"/>
</dbReference>
<dbReference type="STRING" id="1561.NPD11_280"/>
<keyword evidence="3" id="KW-1133">Transmembrane helix</keyword>
<dbReference type="InterPro" id="IPR007311">
    <property type="entry name" value="ST7"/>
</dbReference>
<dbReference type="InterPro" id="IPR045651">
    <property type="entry name" value="DUF6398"/>
</dbReference>
<evidence type="ECO:0000313" key="7">
    <source>
        <dbReference type="Proteomes" id="UP000030635"/>
    </source>
</evidence>
<organism evidence="6 7">
    <name type="scientific">Clostridium baratii str. Sullivan</name>
    <dbReference type="NCBI Taxonomy" id="1415775"/>
    <lineage>
        <taxon>Bacteria</taxon>
        <taxon>Bacillati</taxon>
        <taxon>Bacillota</taxon>
        <taxon>Clostridia</taxon>
        <taxon>Eubacteriales</taxon>
        <taxon>Clostridiaceae</taxon>
        <taxon>Clostridium</taxon>
    </lineage>
</organism>
<dbReference type="Gene3D" id="1.25.40.10">
    <property type="entry name" value="Tetratricopeptide repeat domain"/>
    <property type="match status" value="1"/>
</dbReference>
<dbReference type="GO" id="GO:0016020">
    <property type="term" value="C:membrane"/>
    <property type="evidence" value="ECO:0007669"/>
    <property type="project" value="UniProtKB-SubCell"/>
</dbReference>
<evidence type="ECO:0000256" key="2">
    <source>
        <dbReference type="ARBA" id="ARBA00022692"/>
    </source>
</evidence>
<dbReference type="OrthoDB" id="6399948at2"/>
<dbReference type="Proteomes" id="UP000030635">
    <property type="component" value="Chromosome"/>
</dbReference>
<proteinExistence type="predicted"/>
<evidence type="ECO:0000313" key="6">
    <source>
        <dbReference type="EMBL" id="AIY82413.1"/>
    </source>
</evidence>
<dbReference type="InterPro" id="IPR011990">
    <property type="entry name" value="TPR-like_helical_dom_sf"/>
</dbReference>
<dbReference type="HOGENOM" id="CLU_684586_0_0_9"/>
<dbReference type="AlphaFoldDB" id="A0A0A7FS84"/>
<reference evidence="6 7" key="1">
    <citation type="journal article" date="2015" name="Infect. Genet. Evol.">
        <title>Genomic sequences of six botulinum neurotoxin-producing strains representing three clostridial species illustrate the mobility and diversity of botulinum neurotoxin genes.</title>
        <authorList>
            <person name="Smith T.J."/>
            <person name="Hill K.K."/>
            <person name="Xie G."/>
            <person name="Foley B.T."/>
            <person name="Williamson C.H."/>
            <person name="Foster J.T."/>
            <person name="Johnson S.L."/>
            <person name="Chertkov O."/>
            <person name="Teshima H."/>
            <person name="Gibbons H.S."/>
            <person name="Johnsky L.A."/>
            <person name="Karavis M.A."/>
            <person name="Smith L.A."/>
        </authorList>
    </citation>
    <scope>NUCLEOTIDE SEQUENCE [LARGE SCALE GENOMIC DNA]</scope>
    <source>
        <strain evidence="6">Sullivan</strain>
    </source>
</reference>
<sequence>MEEIIIRKTELNKLIEAFIKENLEDKLKNNFFKVSELLFDNYSEELLKGKCEAWACGIAHNTCVKNQMDIKISNIYKFFNVSSSTGLKRSKDVEKMINNIKSSDCNNKELNFEVIKTIADENYIQAQEIIKEAYNQKNFKQRVKLANKALEICKDCSDAYIILANDKGLTDSEKENLLRKAVKASINILGVTDINRLKKEEFLREELTPYLGAQYRLANHLWLTDNRGEATEICMNLLRNNPKDRLIIRSILLSWTIITNKDNYTNEILNKYKNDYLTASYYSKALFNIKIGNIREGKIALRKAIQYNKFVIPYILKMKRIPKELPIIERFRSHEEAIHYMLYGYEAWYSVPDAINILKEIKKEFII</sequence>
<dbReference type="RefSeq" id="WP_052139592.1">
    <property type="nucleotide sequence ID" value="NZ_CP006905.1"/>
</dbReference>
<keyword evidence="7" id="KW-1185">Reference proteome</keyword>
<dbReference type="EMBL" id="CP006905">
    <property type="protein sequence ID" value="AIY82413.1"/>
    <property type="molecule type" value="Genomic_DNA"/>
</dbReference>
<keyword evidence="4" id="KW-0472">Membrane</keyword>
<dbReference type="eggNOG" id="COG0457">
    <property type="taxonomic scope" value="Bacteria"/>
</dbReference>
<name>A0A0A7FS84_9CLOT</name>